<proteinExistence type="inferred from homology"/>
<evidence type="ECO:0000256" key="9">
    <source>
        <dbReference type="RuleBase" id="RU361174"/>
    </source>
</evidence>
<accession>A0A6H1TY78</accession>
<dbReference type="EMBL" id="CP051167">
    <property type="protein sequence ID" value="QIZ71568.1"/>
    <property type="molecule type" value="Genomic_DNA"/>
</dbReference>
<evidence type="ECO:0000259" key="11">
    <source>
        <dbReference type="PROSITE" id="PS51760"/>
    </source>
</evidence>
<evidence type="ECO:0000256" key="6">
    <source>
        <dbReference type="ARBA" id="ARBA00023277"/>
    </source>
</evidence>
<feature type="signal peptide" evidence="10">
    <location>
        <begin position="1"/>
        <end position="21"/>
    </location>
</feature>
<comment type="catalytic activity">
    <reaction evidence="1 9">
        <text>Endohydrolysis of (1-&gt;4)-beta-D-xylosidic linkages in xylans.</text>
        <dbReference type="EC" id="3.2.1.8"/>
    </reaction>
</comment>
<dbReference type="EC" id="3.2.1.8" evidence="9"/>
<name>A0A6H1TY78_9CYAN</name>
<dbReference type="PRINTS" id="PR00134">
    <property type="entry name" value="GLHYDRLASE10"/>
</dbReference>
<keyword evidence="8 9" id="KW-0624">Polysaccharide degradation</keyword>
<reference evidence="12 13" key="1">
    <citation type="submission" date="2020-04" db="EMBL/GenBank/DDBJ databases">
        <authorList>
            <person name="Basu S."/>
            <person name="Maruthanayagam V."/>
            <person name="Chakraborty S."/>
            <person name="Pramanik A."/>
            <person name="Mukherjee J."/>
            <person name="Brink B."/>
        </authorList>
    </citation>
    <scope>NUCLEOTIDE SEQUENCE [LARGE SCALE GENOMIC DNA]</scope>
    <source>
        <strain evidence="12 13">AP17</strain>
    </source>
</reference>
<dbReference type="InterPro" id="IPR044846">
    <property type="entry name" value="GH10"/>
</dbReference>
<evidence type="ECO:0000256" key="4">
    <source>
        <dbReference type="ARBA" id="ARBA00022729"/>
    </source>
</evidence>
<evidence type="ECO:0000313" key="13">
    <source>
        <dbReference type="Proteomes" id="UP000500857"/>
    </source>
</evidence>
<keyword evidence="3 12" id="KW-0858">Xylan degradation</keyword>
<evidence type="ECO:0000256" key="1">
    <source>
        <dbReference type="ARBA" id="ARBA00000681"/>
    </source>
</evidence>
<comment type="similarity">
    <text evidence="2 9">Belongs to the glycosyl hydrolase 10 (cellulase F) family.</text>
</comment>
<gene>
    <name evidence="12" type="ORF">HCG48_14045</name>
</gene>
<dbReference type="Proteomes" id="UP000500857">
    <property type="component" value="Chromosome"/>
</dbReference>
<feature type="domain" description="GH10" evidence="11">
    <location>
        <begin position="36"/>
        <end position="354"/>
    </location>
</feature>
<sequence length="364" mass="41276">MLRVSWLVAFCLSLILGFTTASCSRSPISQTQQTAQASPVSLRHLADQRDFAIGVAVNATPLRKDPLYRDLLAREFNALIPENSMKFQNIHPERDRYDFTDSDAIVTFARKHGMKVIAHAPIWFHQLPRWVTESHFSREELLAIMKDHIQTILSHYRGQVLAWDVVNEPLNSDGSLRESIWFKTIGPEYIDLAFQWAKEADPDALLYINDYAEGLNSKSDGMYDLVKGMLERGIPVDGVGFQSHIGFLSANDPEEVNKNMKRLQELGLEVLITEMDVPITALKGADREEKLAEQARLYGAFLDVCLENSNCNNFLMWGLTDAHSWLQGFTGGKAPMIFDRSYQPKPAYDRMVEVFEKSLDSEGK</sequence>
<dbReference type="PANTHER" id="PTHR31490:SF88">
    <property type="entry name" value="BETA-XYLANASE"/>
    <property type="match status" value="1"/>
</dbReference>
<dbReference type="PANTHER" id="PTHR31490">
    <property type="entry name" value="GLYCOSYL HYDROLASE"/>
    <property type="match status" value="1"/>
</dbReference>
<dbReference type="InterPro" id="IPR017853">
    <property type="entry name" value="GH"/>
</dbReference>
<dbReference type="SUPFAM" id="SSF51445">
    <property type="entry name" value="(Trans)glycosidases"/>
    <property type="match status" value="1"/>
</dbReference>
<dbReference type="SMART" id="SM00633">
    <property type="entry name" value="Glyco_10"/>
    <property type="match status" value="1"/>
</dbReference>
<dbReference type="Gene3D" id="3.20.20.80">
    <property type="entry name" value="Glycosidases"/>
    <property type="match status" value="1"/>
</dbReference>
<evidence type="ECO:0000256" key="10">
    <source>
        <dbReference type="SAM" id="SignalP"/>
    </source>
</evidence>
<evidence type="ECO:0000256" key="5">
    <source>
        <dbReference type="ARBA" id="ARBA00022801"/>
    </source>
</evidence>
<dbReference type="InterPro" id="IPR001000">
    <property type="entry name" value="GH10_dom"/>
</dbReference>
<dbReference type="GO" id="GO:0031176">
    <property type="term" value="F:endo-1,4-beta-xylanase activity"/>
    <property type="evidence" value="ECO:0007669"/>
    <property type="project" value="UniProtKB-EC"/>
</dbReference>
<protein>
    <recommendedName>
        <fullName evidence="9">Beta-xylanase</fullName>
        <ecNumber evidence="9">3.2.1.8</ecNumber>
    </recommendedName>
</protein>
<dbReference type="PROSITE" id="PS51257">
    <property type="entry name" value="PROKAR_LIPOPROTEIN"/>
    <property type="match status" value="1"/>
</dbReference>
<dbReference type="RefSeq" id="WP_168569720.1">
    <property type="nucleotide sequence ID" value="NZ_CP051167.1"/>
</dbReference>
<keyword evidence="13" id="KW-1185">Reference proteome</keyword>
<dbReference type="Pfam" id="PF00331">
    <property type="entry name" value="Glyco_hydro_10"/>
    <property type="match status" value="1"/>
</dbReference>
<evidence type="ECO:0000256" key="8">
    <source>
        <dbReference type="ARBA" id="ARBA00023326"/>
    </source>
</evidence>
<dbReference type="PROSITE" id="PS51760">
    <property type="entry name" value="GH10_2"/>
    <property type="match status" value="1"/>
</dbReference>
<dbReference type="KEGG" id="oxy:HCG48_14045"/>
<keyword evidence="7 9" id="KW-0326">Glycosidase</keyword>
<keyword evidence="4 10" id="KW-0732">Signal</keyword>
<keyword evidence="6 9" id="KW-0119">Carbohydrate metabolism</keyword>
<evidence type="ECO:0000256" key="7">
    <source>
        <dbReference type="ARBA" id="ARBA00023295"/>
    </source>
</evidence>
<evidence type="ECO:0000256" key="2">
    <source>
        <dbReference type="ARBA" id="ARBA00007495"/>
    </source>
</evidence>
<keyword evidence="5 9" id="KW-0378">Hydrolase</keyword>
<evidence type="ECO:0000313" key="12">
    <source>
        <dbReference type="EMBL" id="QIZ71568.1"/>
    </source>
</evidence>
<feature type="chain" id="PRO_5026333575" description="Beta-xylanase" evidence="10">
    <location>
        <begin position="22"/>
        <end position="364"/>
    </location>
</feature>
<organism evidence="12 13">
    <name type="scientific">Oxynema aestuarii AP17</name>
    <dbReference type="NCBI Taxonomy" id="2064643"/>
    <lineage>
        <taxon>Bacteria</taxon>
        <taxon>Bacillati</taxon>
        <taxon>Cyanobacteriota</taxon>
        <taxon>Cyanophyceae</taxon>
        <taxon>Oscillatoriophycideae</taxon>
        <taxon>Oscillatoriales</taxon>
        <taxon>Oscillatoriaceae</taxon>
        <taxon>Oxynema</taxon>
        <taxon>Oxynema aestuarii</taxon>
    </lineage>
</organism>
<evidence type="ECO:0000256" key="3">
    <source>
        <dbReference type="ARBA" id="ARBA00022651"/>
    </source>
</evidence>
<dbReference type="AlphaFoldDB" id="A0A6H1TY78"/>
<dbReference type="GO" id="GO:0045493">
    <property type="term" value="P:xylan catabolic process"/>
    <property type="evidence" value="ECO:0007669"/>
    <property type="project" value="UniProtKB-KW"/>
</dbReference>